<evidence type="ECO:0000313" key="7">
    <source>
        <dbReference type="Proteomes" id="UP000243679"/>
    </source>
</evidence>
<dbReference type="Gene3D" id="1.10.10.10">
    <property type="entry name" value="Winged helix-like DNA-binding domain superfamily/Winged helix DNA-binding domain"/>
    <property type="match status" value="1"/>
</dbReference>
<dbReference type="PANTHER" id="PTHR30126:SF5">
    <property type="entry name" value="HTH-TYPE TRANSCRIPTIONAL ACTIVATOR CMPR"/>
    <property type="match status" value="1"/>
</dbReference>
<organism evidence="6 7">
    <name type="scientific">Candidatus Nitrosoglobus terrae</name>
    <dbReference type="NCBI Taxonomy" id="1630141"/>
    <lineage>
        <taxon>Bacteria</taxon>
        <taxon>Pseudomonadati</taxon>
        <taxon>Pseudomonadota</taxon>
        <taxon>Gammaproteobacteria</taxon>
        <taxon>Chromatiales</taxon>
        <taxon>Chromatiaceae</taxon>
        <taxon>Candidatus Nitrosoglobus</taxon>
    </lineage>
</organism>
<evidence type="ECO:0000256" key="4">
    <source>
        <dbReference type="ARBA" id="ARBA00023163"/>
    </source>
</evidence>
<dbReference type="Gene3D" id="3.40.190.290">
    <property type="match status" value="1"/>
</dbReference>
<evidence type="ECO:0000259" key="5">
    <source>
        <dbReference type="PROSITE" id="PS50931"/>
    </source>
</evidence>
<comment type="similarity">
    <text evidence="1">Belongs to the LysR transcriptional regulatory family.</text>
</comment>
<dbReference type="InterPro" id="IPR036390">
    <property type="entry name" value="WH_DNA-bd_sf"/>
</dbReference>
<keyword evidence="4" id="KW-0804">Transcription</keyword>
<dbReference type="OrthoDB" id="5964649at2"/>
<proteinExistence type="inferred from homology"/>
<dbReference type="EMBL" id="AP014836">
    <property type="protein sequence ID" value="BAW81089.1"/>
    <property type="molecule type" value="Genomic_DNA"/>
</dbReference>
<evidence type="ECO:0000256" key="3">
    <source>
        <dbReference type="ARBA" id="ARBA00023125"/>
    </source>
</evidence>
<dbReference type="PRINTS" id="PR00039">
    <property type="entry name" value="HTHLYSR"/>
</dbReference>
<evidence type="ECO:0000256" key="2">
    <source>
        <dbReference type="ARBA" id="ARBA00023015"/>
    </source>
</evidence>
<keyword evidence="7" id="KW-1185">Reference proteome</keyword>
<dbReference type="FunFam" id="1.10.10.10:FF:000001">
    <property type="entry name" value="LysR family transcriptional regulator"/>
    <property type="match status" value="1"/>
</dbReference>
<evidence type="ECO:0000256" key="1">
    <source>
        <dbReference type="ARBA" id="ARBA00009437"/>
    </source>
</evidence>
<dbReference type="SUPFAM" id="SSF46785">
    <property type="entry name" value="Winged helix' DNA-binding domain"/>
    <property type="match status" value="1"/>
</dbReference>
<dbReference type="InterPro" id="IPR000847">
    <property type="entry name" value="LysR_HTH_N"/>
</dbReference>
<sequence length="291" mass="33343">MNFTFRQLYVFKTVARHLSYTRAAEELHLSQPAVSMQIKQLEDSIGLALFELVGKKTFLTEAGREFYDYSQKILQALSETKNVLEELKESKRGTLTIAIDPTASYFVFNILGRFHQQFPQASINLEVAPQERLLRYLEENTIDMAIMNGSPDNLEIVAESFMENPLVVIAPPDHALIGRQVSLVELQQEVFILPNQDSSDWMIIKLFFERLGVAITPSMEMNHPEEIKQAVQAGLGLGIISQHTLAQELTLQRLAVLNIASFPIMSHWYMVYRKNKRFTTLQQTLKEYMDV</sequence>
<protein>
    <submittedName>
        <fullName evidence="6">LysR family transcriptional regulator</fullName>
    </submittedName>
</protein>
<keyword evidence="3" id="KW-0238">DNA-binding</keyword>
<reference evidence="6 7" key="1">
    <citation type="journal article" date="2017" name="ISME J.">
        <title>An acid-tolerant ammonia-oxidizing ?-proteobacterium from soil.</title>
        <authorList>
            <person name="Hayatsu M."/>
            <person name="Tago K."/>
            <person name="Uchiyama I."/>
            <person name="Toyoda A."/>
            <person name="Wang Y."/>
            <person name="Shimomura Y."/>
            <person name="Okubo T."/>
            <person name="Kurisu F."/>
            <person name="Hirono Y."/>
            <person name="Nonaka K."/>
            <person name="Akiyama H."/>
            <person name="Itoh T."/>
            <person name="Takami H."/>
        </authorList>
    </citation>
    <scope>NUCLEOTIDE SEQUENCE [LARGE SCALE GENOMIC DNA]</scope>
    <source>
        <strain evidence="6 7">TAO100</strain>
    </source>
</reference>
<dbReference type="KEGG" id="ntt:TAO_1719"/>
<dbReference type="RefSeq" id="WP_096527564.1">
    <property type="nucleotide sequence ID" value="NZ_AP014836.1"/>
</dbReference>
<feature type="domain" description="HTH lysR-type" evidence="5">
    <location>
        <begin position="3"/>
        <end position="60"/>
    </location>
</feature>
<dbReference type="Proteomes" id="UP000243679">
    <property type="component" value="Chromosome"/>
</dbReference>
<dbReference type="PROSITE" id="PS50931">
    <property type="entry name" value="HTH_LYSR"/>
    <property type="match status" value="1"/>
</dbReference>
<gene>
    <name evidence="6" type="ORF">TAO_1719</name>
</gene>
<name>A0A1Q2SPT3_9GAMM</name>
<accession>A0A1Q2SPT3</accession>
<dbReference type="InterPro" id="IPR036388">
    <property type="entry name" value="WH-like_DNA-bd_sf"/>
</dbReference>
<dbReference type="PANTHER" id="PTHR30126">
    <property type="entry name" value="HTH-TYPE TRANSCRIPTIONAL REGULATOR"/>
    <property type="match status" value="1"/>
</dbReference>
<dbReference type="Pfam" id="PF00126">
    <property type="entry name" value="HTH_1"/>
    <property type="match status" value="1"/>
</dbReference>
<keyword evidence="2" id="KW-0805">Transcription regulation</keyword>
<evidence type="ECO:0000313" key="6">
    <source>
        <dbReference type="EMBL" id="BAW81089.1"/>
    </source>
</evidence>
<dbReference type="Pfam" id="PF03466">
    <property type="entry name" value="LysR_substrate"/>
    <property type="match status" value="1"/>
</dbReference>
<dbReference type="AlphaFoldDB" id="A0A1Q2SPT3"/>
<dbReference type="GO" id="GO:0003700">
    <property type="term" value="F:DNA-binding transcription factor activity"/>
    <property type="evidence" value="ECO:0007669"/>
    <property type="project" value="InterPro"/>
</dbReference>
<dbReference type="InterPro" id="IPR005119">
    <property type="entry name" value="LysR_subst-bd"/>
</dbReference>
<dbReference type="SUPFAM" id="SSF53850">
    <property type="entry name" value="Periplasmic binding protein-like II"/>
    <property type="match status" value="1"/>
</dbReference>
<dbReference type="GO" id="GO:0000976">
    <property type="term" value="F:transcription cis-regulatory region binding"/>
    <property type="evidence" value="ECO:0007669"/>
    <property type="project" value="TreeGrafter"/>
</dbReference>